<feature type="chain" id="PRO_5043045654" description="Invertebrate defensins family profile domain-containing protein" evidence="2">
    <location>
        <begin position="18"/>
        <end position="77"/>
    </location>
</feature>
<name>A0AAN7HNE2_9PEZI</name>
<feature type="signal peptide" evidence="2">
    <location>
        <begin position="1"/>
        <end position="17"/>
    </location>
</feature>
<reference evidence="3" key="2">
    <citation type="submission" date="2023-05" db="EMBL/GenBank/DDBJ databases">
        <authorList>
            <consortium name="Lawrence Berkeley National Laboratory"/>
            <person name="Steindorff A."/>
            <person name="Hensen N."/>
            <person name="Bonometti L."/>
            <person name="Westerberg I."/>
            <person name="Brannstrom I.O."/>
            <person name="Guillou S."/>
            <person name="Cros-Aarteil S."/>
            <person name="Calhoun S."/>
            <person name="Haridas S."/>
            <person name="Kuo A."/>
            <person name="Mondo S."/>
            <person name="Pangilinan J."/>
            <person name="Riley R."/>
            <person name="Labutti K."/>
            <person name="Andreopoulos B."/>
            <person name="Lipzen A."/>
            <person name="Chen C."/>
            <person name="Yanf M."/>
            <person name="Daum C."/>
            <person name="Ng V."/>
            <person name="Clum A."/>
            <person name="Ohm R."/>
            <person name="Martin F."/>
            <person name="Silar P."/>
            <person name="Natvig D."/>
            <person name="Lalanne C."/>
            <person name="Gautier V."/>
            <person name="Ament-Velasquez S.L."/>
            <person name="Kruys A."/>
            <person name="Hutchinson M.I."/>
            <person name="Powell A.J."/>
            <person name="Barry K."/>
            <person name="Miller A.N."/>
            <person name="Grigoriev I.V."/>
            <person name="Debuchy R."/>
            <person name="Gladieux P."/>
            <person name="Thoren M.H."/>
            <person name="Johannesson H."/>
        </authorList>
    </citation>
    <scope>NUCLEOTIDE SEQUENCE</scope>
    <source>
        <strain evidence="3">CBS 359.72</strain>
    </source>
</reference>
<accession>A0AAN7HNE2</accession>
<evidence type="ECO:0000256" key="1">
    <source>
        <dbReference type="ARBA" id="ARBA00007085"/>
    </source>
</evidence>
<dbReference type="Proteomes" id="UP001303647">
    <property type="component" value="Unassembled WGS sequence"/>
</dbReference>
<dbReference type="Gene3D" id="3.30.30.10">
    <property type="entry name" value="Knottin, scorpion toxin-like"/>
    <property type="match status" value="1"/>
</dbReference>
<protein>
    <recommendedName>
        <fullName evidence="5">Invertebrate defensins family profile domain-containing protein</fullName>
    </recommendedName>
</protein>
<evidence type="ECO:0000256" key="2">
    <source>
        <dbReference type="SAM" id="SignalP"/>
    </source>
</evidence>
<comment type="caution">
    <text evidence="3">The sequence shown here is derived from an EMBL/GenBank/DDBJ whole genome shotgun (WGS) entry which is preliminary data.</text>
</comment>
<dbReference type="AlphaFoldDB" id="A0AAN7HNE2"/>
<dbReference type="InterPro" id="IPR036574">
    <property type="entry name" value="Scorpion_toxin-like_sf"/>
</dbReference>
<keyword evidence="4" id="KW-1185">Reference proteome</keyword>
<proteinExistence type="inferred from homology"/>
<comment type="similarity">
    <text evidence="1">Belongs to the invertebrate defensin family.</text>
</comment>
<dbReference type="EMBL" id="MU857661">
    <property type="protein sequence ID" value="KAK4247083.1"/>
    <property type="molecule type" value="Genomic_DNA"/>
</dbReference>
<evidence type="ECO:0000313" key="4">
    <source>
        <dbReference type="Proteomes" id="UP001303647"/>
    </source>
</evidence>
<gene>
    <name evidence="3" type="ORF">C7999DRAFT_32557</name>
</gene>
<evidence type="ECO:0008006" key="5">
    <source>
        <dbReference type="Google" id="ProtNLM"/>
    </source>
</evidence>
<reference evidence="3" key="1">
    <citation type="journal article" date="2023" name="Mol. Phylogenet. Evol.">
        <title>Genome-scale phylogeny and comparative genomics of the fungal order Sordariales.</title>
        <authorList>
            <person name="Hensen N."/>
            <person name="Bonometti L."/>
            <person name="Westerberg I."/>
            <person name="Brannstrom I.O."/>
            <person name="Guillou S."/>
            <person name="Cros-Aarteil S."/>
            <person name="Calhoun S."/>
            <person name="Haridas S."/>
            <person name="Kuo A."/>
            <person name="Mondo S."/>
            <person name="Pangilinan J."/>
            <person name="Riley R."/>
            <person name="LaButti K."/>
            <person name="Andreopoulos B."/>
            <person name="Lipzen A."/>
            <person name="Chen C."/>
            <person name="Yan M."/>
            <person name="Daum C."/>
            <person name="Ng V."/>
            <person name="Clum A."/>
            <person name="Steindorff A."/>
            <person name="Ohm R.A."/>
            <person name="Martin F."/>
            <person name="Silar P."/>
            <person name="Natvig D.O."/>
            <person name="Lalanne C."/>
            <person name="Gautier V."/>
            <person name="Ament-Velasquez S.L."/>
            <person name="Kruys A."/>
            <person name="Hutchinson M.I."/>
            <person name="Powell A.J."/>
            <person name="Barry K."/>
            <person name="Miller A.N."/>
            <person name="Grigoriev I.V."/>
            <person name="Debuchy R."/>
            <person name="Gladieux P."/>
            <person name="Hiltunen Thoren M."/>
            <person name="Johannesson H."/>
        </authorList>
    </citation>
    <scope>NUCLEOTIDE SEQUENCE</scope>
    <source>
        <strain evidence="3">CBS 359.72</strain>
    </source>
</reference>
<keyword evidence="2" id="KW-0732">Signal</keyword>
<organism evidence="3 4">
    <name type="scientific">Corynascus novoguineensis</name>
    <dbReference type="NCBI Taxonomy" id="1126955"/>
    <lineage>
        <taxon>Eukaryota</taxon>
        <taxon>Fungi</taxon>
        <taxon>Dikarya</taxon>
        <taxon>Ascomycota</taxon>
        <taxon>Pezizomycotina</taxon>
        <taxon>Sordariomycetes</taxon>
        <taxon>Sordariomycetidae</taxon>
        <taxon>Sordariales</taxon>
        <taxon>Chaetomiaceae</taxon>
        <taxon>Corynascus</taxon>
    </lineage>
</organism>
<evidence type="ECO:0000313" key="3">
    <source>
        <dbReference type="EMBL" id="KAK4247083.1"/>
    </source>
</evidence>
<sequence>MKLAVILSLASSALVLASPVASPDPAPAAELQKRLTCQACSIGVISGSEACCSLSCIVQHGNWHGGHCDSKGYCICN</sequence>